<dbReference type="OrthoDB" id="2521613at2"/>
<name>A0A094IVY8_9GAMM</name>
<keyword evidence="8" id="KW-0812">Transmembrane</keyword>
<dbReference type="PROSITE" id="PS50109">
    <property type="entry name" value="HIS_KIN"/>
    <property type="match status" value="1"/>
</dbReference>
<dbReference type="EMBL" id="JPER01000001">
    <property type="protein sequence ID" value="KFZ31292.1"/>
    <property type="molecule type" value="Genomic_DNA"/>
</dbReference>
<dbReference type="InterPro" id="IPR036890">
    <property type="entry name" value="HATPase_C_sf"/>
</dbReference>
<evidence type="ECO:0000313" key="12">
    <source>
        <dbReference type="Proteomes" id="UP000054363"/>
    </source>
</evidence>
<dbReference type="Gene3D" id="3.30.565.10">
    <property type="entry name" value="Histidine kinase-like ATPase, C-terminal domain"/>
    <property type="match status" value="1"/>
</dbReference>
<dbReference type="AlphaFoldDB" id="A0A094IVY8"/>
<evidence type="ECO:0000256" key="7">
    <source>
        <dbReference type="SAM" id="Coils"/>
    </source>
</evidence>
<dbReference type="PANTHER" id="PTHR43065:SF47">
    <property type="match status" value="1"/>
</dbReference>
<accession>A0A094IVY8</accession>
<dbReference type="Pfam" id="PF02518">
    <property type="entry name" value="HATPase_c"/>
    <property type="match status" value="1"/>
</dbReference>
<dbReference type="GO" id="GO:0000155">
    <property type="term" value="F:phosphorelay sensor kinase activity"/>
    <property type="evidence" value="ECO:0007669"/>
    <property type="project" value="InterPro"/>
</dbReference>
<dbReference type="RefSeq" id="WP_034773513.1">
    <property type="nucleotide sequence ID" value="NZ_JPER01000001.1"/>
</dbReference>
<comment type="catalytic activity">
    <reaction evidence="1">
        <text>ATP + protein L-histidine = ADP + protein N-phospho-L-histidine.</text>
        <dbReference type="EC" id="2.7.13.3"/>
    </reaction>
</comment>
<keyword evidence="5" id="KW-0808">Transferase</keyword>
<dbReference type="Gene3D" id="6.10.340.10">
    <property type="match status" value="1"/>
</dbReference>
<reference evidence="11 12" key="1">
    <citation type="submission" date="2014-06" db="EMBL/GenBank/DDBJ databases">
        <title>The draft genome sequence of Idiomarina salinarum ISL-52.</title>
        <authorList>
            <person name="Du J."/>
            <person name="Shao Z."/>
        </authorList>
    </citation>
    <scope>NUCLEOTIDE SEQUENCE [LARGE SCALE GENOMIC DNA]</scope>
    <source>
        <strain evidence="11 12">ISL-52</strain>
    </source>
</reference>
<dbReference type="STRING" id="435908.IDSA_00730"/>
<evidence type="ECO:0000259" key="10">
    <source>
        <dbReference type="PROSITE" id="PS50885"/>
    </source>
</evidence>
<keyword evidence="7" id="KW-0175">Coiled coil</keyword>
<dbReference type="InterPro" id="IPR005467">
    <property type="entry name" value="His_kinase_dom"/>
</dbReference>
<dbReference type="EC" id="2.7.13.3" evidence="3"/>
<feature type="transmembrane region" description="Helical" evidence="8">
    <location>
        <begin position="160"/>
        <end position="183"/>
    </location>
</feature>
<evidence type="ECO:0000256" key="2">
    <source>
        <dbReference type="ARBA" id="ARBA00004370"/>
    </source>
</evidence>
<dbReference type="CDD" id="cd00075">
    <property type="entry name" value="HATPase"/>
    <property type="match status" value="1"/>
</dbReference>
<feature type="domain" description="Histidine kinase" evidence="9">
    <location>
        <begin position="305"/>
        <end position="538"/>
    </location>
</feature>
<dbReference type="InterPro" id="IPR003660">
    <property type="entry name" value="HAMP_dom"/>
</dbReference>
<proteinExistence type="predicted"/>
<dbReference type="SUPFAM" id="SSF47384">
    <property type="entry name" value="Homodimeric domain of signal transducing histidine kinase"/>
    <property type="match status" value="1"/>
</dbReference>
<dbReference type="InterPro" id="IPR036097">
    <property type="entry name" value="HisK_dim/P_sf"/>
</dbReference>
<feature type="transmembrane region" description="Helical" evidence="8">
    <location>
        <begin position="12"/>
        <end position="33"/>
    </location>
</feature>
<organism evidence="11 12">
    <name type="scientific">Pseudidiomarina salinarum</name>
    <dbReference type="NCBI Taxonomy" id="435908"/>
    <lineage>
        <taxon>Bacteria</taxon>
        <taxon>Pseudomonadati</taxon>
        <taxon>Pseudomonadota</taxon>
        <taxon>Gammaproteobacteria</taxon>
        <taxon>Alteromonadales</taxon>
        <taxon>Idiomarinaceae</taxon>
        <taxon>Pseudidiomarina</taxon>
    </lineage>
</organism>
<evidence type="ECO:0000256" key="1">
    <source>
        <dbReference type="ARBA" id="ARBA00000085"/>
    </source>
</evidence>
<dbReference type="SMART" id="SM00304">
    <property type="entry name" value="HAMP"/>
    <property type="match status" value="1"/>
</dbReference>
<sequence>MAGFSSVKRNFSWLLVLVSSAMVLLGCIVHGAMQIHEVRDRLHSQAQNMTQLLIGTASRHLVFNSPDDLTIALSHLNAVPFVQHVHVYRKQSETSIGHFFASYNREGLAPIPSRIDRIQGMPDGEVAVTDRYLEIARPIYIGERIRGYIYLRGSRDELNAAWTGVMLTSFFIVLVAALLTWLVSLRLRLLFTRPLDEAVDRIQQIARDKDYSIRLPDTHLEELDRLSTAFNMLLGRVQQHINRQQQAEQQASELNTELERQVSQRTMALKESNEELLKTLETVHQYQSQLVEAEKMSSLGDMVAGIAHEMNTPVGLVITSASLLQDKLQVMQQKFEDRKVSSQDFERFLTACRENLRLISRNTERTADLITRFRQLAMDQFAEDIRSFNVNTFCEDVVSSLYSRFPELKNHKLTMDCAPDLTVSSHPGPIHQIINQLVQNSLQHAFEGHDKGHIAIAIDCAGENTLQLTYQDDGVGIPEDLGRRAFDPFITTKRGTGAAGLGLHLVYNLVTQVLDGRIDMRSSREGGTTFVIRFPAQGCDKRN</sequence>
<dbReference type="SUPFAM" id="SSF55874">
    <property type="entry name" value="ATPase domain of HSP90 chaperone/DNA topoisomerase II/histidine kinase"/>
    <property type="match status" value="1"/>
</dbReference>
<dbReference type="eggNOG" id="COG4191">
    <property type="taxonomic scope" value="Bacteria"/>
</dbReference>
<dbReference type="SMART" id="SM00387">
    <property type="entry name" value="HATPase_c"/>
    <property type="match status" value="1"/>
</dbReference>
<dbReference type="InterPro" id="IPR003661">
    <property type="entry name" value="HisK_dim/P_dom"/>
</dbReference>
<evidence type="ECO:0000259" key="9">
    <source>
        <dbReference type="PROSITE" id="PS50109"/>
    </source>
</evidence>
<protein>
    <recommendedName>
        <fullName evidence="3">histidine kinase</fullName>
        <ecNumber evidence="3">2.7.13.3</ecNumber>
    </recommendedName>
</protein>
<keyword evidence="4" id="KW-0597">Phosphoprotein</keyword>
<keyword evidence="6" id="KW-0418">Kinase</keyword>
<evidence type="ECO:0000256" key="6">
    <source>
        <dbReference type="ARBA" id="ARBA00022777"/>
    </source>
</evidence>
<dbReference type="GO" id="GO:0016020">
    <property type="term" value="C:membrane"/>
    <property type="evidence" value="ECO:0007669"/>
    <property type="project" value="UniProtKB-SubCell"/>
</dbReference>
<evidence type="ECO:0000256" key="3">
    <source>
        <dbReference type="ARBA" id="ARBA00012438"/>
    </source>
</evidence>
<dbReference type="PROSITE" id="PS50885">
    <property type="entry name" value="HAMP"/>
    <property type="match status" value="1"/>
</dbReference>
<evidence type="ECO:0000256" key="8">
    <source>
        <dbReference type="SAM" id="Phobius"/>
    </source>
</evidence>
<evidence type="ECO:0000256" key="5">
    <source>
        <dbReference type="ARBA" id="ARBA00022679"/>
    </source>
</evidence>
<dbReference type="Gene3D" id="1.10.287.130">
    <property type="match status" value="1"/>
</dbReference>
<evidence type="ECO:0000313" key="11">
    <source>
        <dbReference type="EMBL" id="KFZ31292.1"/>
    </source>
</evidence>
<dbReference type="PANTHER" id="PTHR43065">
    <property type="entry name" value="SENSOR HISTIDINE KINASE"/>
    <property type="match status" value="1"/>
</dbReference>
<dbReference type="InterPro" id="IPR003594">
    <property type="entry name" value="HATPase_dom"/>
</dbReference>
<dbReference type="InterPro" id="IPR004358">
    <property type="entry name" value="Sig_transdc_His_kin-like_C"/>
</dbReference>
<dbReference type="CDD" id="cd00082">
    <property type="entry name" value="HisKA"/>
    <property type="match status" value="1"/>
</dbReference>
<comment type="caution">
    <text evidence="11">The sequence shown here is derived from an EMBL/GenBank/DDBJ whole genome shotgun (WGS) entry which is preliminary data.</text>
</comment>
<comment type="subcellular location">
    <subcellularLocation>
        <location evidence="2">Membrane</location>
    </subcellularLocation>
</comment>
<keyword evidence="8" id="KW-1133">Transmembrane helix</keyword>
<keyword evidence="8" id="KW-0472">Membrane</keyword>
<dbReference type="PRINTS" id="PR00344">
    <property type="entry name" value="BCTRLSENSOR"/>
</dbReference>
<evidence type="ECO:0000256" key="4">
    <source>
        <dbReference type="ARBA" id="ARBA00022553"/>
    </source>
</evidence>
<dbReference type="Proteomes" id="UP000054363">
    <property type="component" value="Unassembled WGS sequence"/>
</dbReference>
<keyword evidence="12" id="KW-1185">Reference proteome</keyword>
<gene>
    <name evidence="11" type="ORF">IDSA_00730</name>
</gene>
<feature type="domain" description="HAMP" evidence="10">
    <location>
        <begin position="189"/>
        <end position="242"/>
    </location>
</feature>
<dbReference type="SMART" id="SM00388">
    <property type="entry name" value="HisKA"/>
    <property type="match status" value="1"/>
</dbReference>
<feature type="coiled-coil region" evidence="7">
    <location>
        <begin position="237"/>
        <end position="289"/>
    </location>
</feature>